<proteinExistence type="inferred from homology"/>
<dbReference type="CDD" id="cd06583">
    <property type="entry name" value="PGRP"/>
    <property type="match status" value="1"/>
</dbReference>
<dbReference type="SMART" id="SM00644">
    <property type="entry name" value="Ami_2"/>
    <property type="match status" value="1"/>
</dbReference>
<dbReference type="GO" id="GO:0008745">
    <property type="term" value="F:N-acetylmuramoyl-L-alanine amidase activity"/>
    <property type="evidence" value="ECO:0007669"/>
    <property type="project" value="InterPro"/>
</dbReference>
<evidence type="ECO:0000313" key="6">
    <source>
        <dbReference type="EMBL" id="RZU61606.1"/>
    </source>
</evidence>
<gene>
    <name evidence="6" type="ORF">EV380_1180</name>
</gene>
<evidence type="ECO:0000256" key="2">
    <source>
        <dbReference type="SAM" id="MobiDB-lite"/>
    </source>
</evidence>
<evidence type="ECO:0000259" key="4">
    <source>
        <dbReference type="SMART" id="SM00644"/>
    </source>
</evidence>
<name>A0A4V2G9U2_9MICC</name>
<dbReference type="Pfam" id="PF04122">
    <property type="entry name" value="CW_binding_2"/>
    <property type="match status" value="3"/>
</dbReference>
<keyword evidence="3" id="KW-0732">Signal</keyword>
<feature type="domain" description="Peptidoglycan recognition protein family" evidence="5">
    <location>
        <begin position="184"/>
        <end position="324"/>
    </location>
</feature>
<dbReference type="Gene3D" id="3.40.80.10">
    <property type="entry name" value="Peptidoglycan recognition protein-like"/>
    <property type="match status" value="1"/>
</dbReference>
<evidence type="ECO:0000313" key="7">
    <source>
        <dbReference type="Proteomes" id="UP000292685"/>
    </source>
</evidence>
<feature type="compositionally biased region" description="Low complexity" evidence="2">
    <location>
        <begin position="26"/>
        <end position="43"/>
    </location>
</feature>
<dbReference type="InterPro" id="IPR036505">
    <property type="entry name" value="Amidase/PGRP_sf"/>
</dbReference>
<dbReference type="SUPFAM" id="SSF55846">
    <property type="entry name" value="N-acetylmuramoyl-L-alanine amidase-like"/>
    <property type="match status" value="1"/>
</dbReference>
<dbReference type="InterPro" id="IPR015510">
    <property type="entry name" value="PGRP"/>
</dbReference>
<evidence type="ECO:0000256" key="3">
    <source>
        <dbReference type="SAM" id="SignalP"/>
    </source>
</evidence>
<evidence type="ECO:0000259" key="5">
    <source>
        <dbReference type="SMART" id="SM00701"/>
    </source>
</evidence>
<dbReference type="Gene3D" id="3.40.50.12090">
    <property type="match status" value="1"/>
</dbReference>
<feature type="domain" description="N-acetylmuramoyl-L-alanine amidase" evidence="4">
    <location>
        <begin position="201"/>
        <end position="358"/>
    </location>
</feature>
<comment type="similarity">
    <text evidence="1">Belongs to the N-acetylmuramoyl-L-alanine amidase 2 family.</text>
</comment>
<sequence length="681" mass="70540">MPLPTRPLVAGATALALILSTTAGAAHALPDAEAESPPESASAQVPQIPEGPDNPEATLTRLTGQTSQDVVSLAAVPEEPVVISVSWSGDDPHAEYRSLSGGAWSGWEPLPDDPHVSGDGETFTAEPVAVVDAARIEIRPTADGVGSDALDVEALSSPVTDVDRAITQDGPAEMYSSTADSVLNEVIPRESWGAAPPVCDLGNAKRKHATIIHHTAGANSYAAAQVPSLLRSIQQFHMGLDPTWCDIGYHMLVDRFGNIYEGRGGGVAPARIATHAAGWNGDTFGISLMGNYSQAAPQADALSSLSKLAGWQAAYWGYDPTDFVTLTAGGGGRFDAGEKVTLPRVLGHRDVGYTECPGHNLYSRLGDIRHGAREHMRYEVAGHTIGASRVAGDTRYTTAIAASQRSHPYGADTVYIATGGDFADALVAAPAAAHADAALLLTKPGYVPGNVLQEIKRLSPRRAVIVGGTAAVSASAADQIGKVVPSVVRRGGETRYNTARNVARGAFSSTARAYIATGENYPDALSASAVAAYHDAPVLLARGSRSAISPATDAALEDLGVSKVVLAGGTAVISPGVESSLAAYAPWRVAGADRYATSRLLNKYLLPKSTQVFFATGGDFPDALSGAALAAAKGSPLYLARPRCVPLQMRSDIFESSVRSATLVGGSAVISSAVARLEPCL</sequence>
<feature type="region of interest" description="Disordered" evidence="2">
    <location>
        <begin position="26"/>
        <end position="58"/>
    </location>
</feature>
<accession>A0A4V2G9U2</accession>
<dbReference type="SMART" id="SM00701">
    <property type="entry name" value="PGRP"/>
    <property type="match status" value="1"/>
</dbReference>
<dbReference type="EMBL" id="SHLA01000001">
    <property type="protein sequence ID" value="RZU61606.1"/>
    <property type="molecule type" value="Genomic_DNA"/>
</dbReference>
<dbReference type="Pfam" id="PF01510">
    <property type="entry name" value="Amidase_2"/>
    <property type="match status" value="1"/>
</dbReference>
<dbReference type="GO" id="GO:0008270">
    <property type="term" value="F:zinc ion binding"/>
    <property type="evidence" value="ECO:0007669"/>
    <property type="project" value="InterPro"/>
</dbReference>
<dbReference type="InterPro" id="IPR007253">
    <property type="entry name" value="Cell_wall-bd_2"/>
</dbReference>
<protein>
    <submittedName>
        <fullName evidence="6">Putative cell wall binding repeat protein</fullName>
    </submittedName>
</protein>
<reference evidence="6 7" key="1">
    <citation type="submission" date="2019-02" db="EMBL/GenBank/DDBJ databases">
        <title>Sequencing the genomes of 1000 actinobacteria strains.</title>
        <authorList>
            <person name="Klenk H.-P."/>
        </authorList>
    </citation>
    <scope>NUCLEOTIDE SEQUENCE [LARGE SCALE GENOMIC DNA]</scope>
    <source>
        <strain evidence="6 7">DSM 17364</strain>
    </source>
</reference>
<evidence type="ECO:0000256" key="1">
    <source>
        <dbReference type="ARBA" id="ARBA00007553"/>
    </source>
</evidence>
<dbReference type="PANTHER" id="PTHR11022">
    <property type="entry name" value="PEPTIDOGLYCAN RECOGNITION PROTEIN"/>
    <property type="match status" value="1"/>
</dbReference>
<dbReference type="InterPro" id="IPR002502">
    <property type="entry name" value="Amidase_domain"/>
</dbReference>
<keyword evidence="7" id="KW-1185">Reference proteome</keyword>
<dbReference type="Proteomes" id="UP000292685">
    <property type="component" value="Unassembled WGS sequence"/>
</dbReference>
<dbReference type="RefSeq" id="WP_165391893.1">
    <property type="nucleotide sequence ID" value="NZ_SHLA01000001.1"/>
</dbReference>
<feature type="chain" id="PRO_5020672968" evidence="3">
    <location>
        <begin position="26"/>
        <end position="681"/>
    </location>
</feature>
<dbReference type="AlphaFoldDB" id="A0A4V2G9U2"/>
<dbReference type="GO" id="GO:0009253">
    <property type="term" value="P:peptidoglycan catabolic process"/>
    <property type="evidence" value="ECO:0007669"/>
    <property type="project" value="InterPro"/>
</dbReference>
<organism evidence="6 7">
    <name type="scientific">Zhihengliuella halotolerans</name>
    <dbReference type="NCBI Taxonomy" id="370736"/>
    <lineage>
        <taxon>Bacteria</taxon>
        <taxon>Bacillati</taxon>
        <taxon>Actinomycetota</taxon>
        <taxon>Actinomycetes</taxon>
        <taxon>Micrococcales</taxon>
        <taxon>Micrococcaceae</taxon>
        <taxon>Zhihengliuella</taxon>
    </lineage>
</organism>
<comment type="caution">
    <text evidence="6">The sequence shown here is derived from an EMBL/GenBank/DDBJ whole genome shotgun (WGS) entry which is preliminary data.</text>
</comment>
<feature type="signal peptide" evidence="3">
    <location>
        <begin position="1"/>
        <end position="25"/>
    </location>
</feature>
<dbReference type="PANTHER" id="PTHR11022:SF41">
    <property type="entry name" value="PEPTIDOGLYCAN-RECOGNITION PROTEIN LC-RELATED"/>
    <property type="match status" value="1"/>
</dbReference>
<dbReference type="InterPro" id="IPR006619">
    <property type="entry name" value="PGRP_domain_met/bac"/>
</dbReference>